<dbReference type="GO" id="GO:0006281">
    <property type="term" value="P:DNA repair"/>
    <property type="evidence" value="ECO:0007669"/>
    <property type="project" value="UniProtKB-KW"/>
</dbReference>
<reference evidence="10 11" key="1">
    <citation type="journal article" date="2016" name="Int. J. Syst. Evol. Microbiol.">
        <title>Tessaracoccus flavus sp. nov., isolated from the drainage system of a lindane-producing factory.</title>
        <authorList>
            <person name="Kumari R."/>
            <person name="Singh P."/>
            <person name="Schumann P."/>
            <person name="Lal R."/>
        </authorList>
    </citation>
    <scope>NUCLEOTIDE SEQUENCE [LARGE SCALE GENOMIC DNA]</scope>
    <source>
        <strain evidence="10 11">RP1T</strain>
    </source>
</reference>
<dbReference type="InterPro" id="IPR041500">
    <property type="entry name" value="RecC_C"/>
</dbReference>
<dbReference type="GO" id="GO:0006310">
    <property type="term" value="P:DNA recombination"/>
    <property type="evidence" value="ECO:0007669"/>
    <property type="project" value="TreeGrafter"/>
</dbReference>
<dbReference type="PANTHER" id="PTHR30591:SF1">
    <property type="entry name" value="RECBCD ENZYME SUBUNIT RECC"/>
    <property type="match status" value="1"/>
</dbReference>
<keyword evidence="6" id="KW-0269">Exonuclease</keyword>
<dbReference type="InterPro" id="IPR011335">
    <property type="entry name" value="Restrct_endonuc-II-like"/>
</dbReference>
<evidence type="ECO:0000256" key="3">
    <source>
        <dbReference type="ARBA" id="ARBA00022763"/>
    </source>
</evidence>
<protein>
    <submittedName>
        <fullName evidence="10">Uncharacterized protein</fullName>
    </submittedName>
</protein>
<dbReference type="EMBL" id="CP019605">
    <property type="protein sequence ID" value="AQP44577.1"/>
    <property type="molecule type" value="Genomic_DNA"/>
</dbReference>
<evidence type="ECO:0000256" key="4">
    <source>
        <dbReference type="ARBA" id="ARBA00022801"/>
    </source>
</evidence>
<dbReference type="GO" id="GO:0003677">
    <property type="term" value="F:DNA binding"/>
    <property type="evidence" value="ECO:0007669"/>
    <property type="project" value="UniProtKB-KW"/>
</dbReference>
<keyword evidence="8" id="KW-0238">DNA-binding</keyword>
<dbReference type="SUPFAM" id="SSF52980">
    <property type="entry name" value="Restriction endonuclease-like"/>
    <property type="match status" value="1"/>
</dbReference>
<keyword evidence="11" id="KW-1185">Reference proteome</keyword>
<dbReference type="Gene3D" id="1.10.10.990">
    <property type="match status" value="1"/>
</dbReference>
<evidence type="ECO:0000256" key="9">
    <source>
        <dbReference type="ARBA" id="ARBA00023204"/>
    </source>
</evidence>
<keyword evidence="5" id="KW-0347">Helicase</keyword>
<dbReference type="SUPFAM" id="SSF52540">
    <property type="entry name" value="P-loop containing nucleoside triphosphate hydrolases"/>
    <property type="match status" value="2"/>
</dbReference>
<keyword evidence="7" id="KW-0067">ATP-binding</keyword>
<dbReference type="Pfam" id="PF17946">
    <property type="entry name" value="RecC_C"/>
    <property type="match status" value="1"/>
</dbReference>
<dbReference type="Gene3D" id="1.10.10.160">
    <property type="match status" value="1"/>
</dbReference>
<keyword evidence="2" id="KW-0547">Nucleotide-binding</keyword>
<name>A0A1Q2CEQ4_9ACTN</name>
<evidence type="ECO:0000313" key="11">
    <source>
        <dbReference type="Proteomes" id="UP000188324"/>
    </source>
</evidence>
<dbReference type="InterPro" id="IPR027417">
    <property type="entry name" value="P-loop_NTPase"/>
</dbReference>
<dbReference type="GO" id="GO:0004527">
    <property type="term" value="F:exonuclease activity"/>
    <property type="evidence" value="ECO:0007669"/>
    <property type="project" value="UniProtKB-KW"/>
</dbReference>
<evidence type="ECO:0000256" key="8">
    <source>
        <dbReference type="ARBA" id="ARBA00023125"/>
    </source>
</evidence>
<evidence type="ECO:0000256" key="5">
    <source>
        <dbReference type="ARBA" id="ARBA00022806"/>
    </source>
</evidence>
<dbReference type="RefSeq" id="WP_077341808.1">
    <property type="nucleotide sequence ID" value="NZ_CP019605.1"/>
</dbReference>
<evidence type="ECO:0000313" key="10">
    <source>
        <dbReference type="EMBL" id="AQP44577.1"/>
    </source>
</evidence>
<dbReference type="Proteomes" id="UP000188324">
    <property type="component" value="Chromosome"/>
</dbReference>
<dbReference type="Gene3D" id="1.10.486.10">
    <property type="entry name" value="PCRA, domain 4"/>
    <property type="match status" value="1"/>
</dbReference>
<dbReference type="GO" id="GO:0005524">
    <property type="term" value="F:ATP binding"/>
    <property type="evidence" value="ECO:0007669"/>
    <property type="project" value="UniProtKB-KW"/>
</dbReference>
<evidence type="ECO:0000256" key="7">
    <source>
        <dbReference type="ARBA" id="ARBA00022840"/>
    </source>
</evidence>
<evidence type="ECO:0000256" key="1">
    <source>
        <dbReference type="ARBA" id="ARBA00022722"/>
    </source>
</evidence>
<keyword evidence="1" id="KW-0540">Nuclease</keyword>
<dbReference type="KEGG" id="tfl:RPIT_06920"/>
<keyword evidence="3" id="KW-0227">DNA damage</keyword>
<evidence type="ECO:0000256" key="6">
    <source>
        <dbReference type="ARBA" id="ARBA00022839"/>
    </source>
</evidence>
<dbReference type="OrthoDB" id="9762834at2"/>
<accession>A0A1Q2CEQ4</accession>
<dbReference type="GO" id="GO:0004386">
    <property type="term" value="F:helicase activity"/>
    <property type="evidence" value="ECO:0007669"/>
    <property type="project" value="UniProtKB-KW"/>
</dbReference>
<dbReference type="STRING" id="1610493.RPIT_06920"/>
<gene>
    <name evidence="10" type="ORF">RPIT_06920</name>
</gene>
<dbReference type="InterPro" id="IPR013986">
    <property type="entry name" value="DExx_box_DNA_helicase_dom_sf"/>
</dbReference>
<organism evidence="10 11">
    <name type="scientific">Tessaracoccus flavus</name>
    <dbReference type="NCBI Taxonomy" id="1610493"/>
    <lineage>
        <taxon>Bacteria</taxon>
        <taxon>Bacillati</taxon>
        <taxon>Actinomycetota</taxon>
        <taxon>Actinomycetes</taxon>
        <taxon>Propionibacteriales</taxon>
        <taxon>Propionibacteriaceae</taxon>
        <taxon>Tessaracoccus</taxon>
    </lineage>
</organism>
<dbReference type="AlphaFoldDB" id="A0A1Q2CEQ4"/>
<keyword evidence="4" id="KW-0378">Hydrolase</keyword>
<dbReference type="Pfam" id="PF04257">
    <property type="entry name" value="Exonuc_V_gamma"/>
    <property type="match status" value="1"/>
</dbReference>
<proteinExistence type="predicted"/>
<evidence type="ECO:0000256" key="2">
    <source>
        <dbReference type="ARBA" id="ARBA00022741"/>
    </source>
</evidence>
<keyword evidence="9" id="KW-0234">DNA repair</keyword>
<dbReference type="PANTHER" id="PTHR30591">
    <property type="entry name" value="RECBCD ENZYME SUBUNIT RECC"/>
    <property type="match status" value="1"/>
</dbReference>
<sequence length="979" mass="105350">METQHAATWTELLDLLAERLRGQLSDPFVTARVLVSSRATGRIVGQGVAARLGISAGVDYITAADLSRGLAHRAGLEHEWRRWHGTALALAVSDALAACAPAFPHLERALGDEAGRPRRRLATSLRIAQLLRSYLDTAPSLLEAWLSGADAGLDDQPLPEHLAWQPEVTRAAVDALEVDPVALVAEIAAAAADDQHPTTIFATDRFTVPERDMLSALDGGGLLQIQPGSRYGTSPLVELHDSHGEARQVEVLRDELTRAFADDPTLQPRDVAIVAPNPARFARLLDAAFAPLGDAGHPGRTLRVQAVGGAEANPVLTLAERLVTLPDARGTASELLELLLSAPIAHRWRLTDRTSLTELVVSAGIRWGVDADHRDAFGLGDLTRNTWLRGLDRILAGLAVAPGDDGGLDFDGAEAVTATDLELIGSVSEIFSRIRRFLRATAAPLSVSQWAALTREHLGELVGLPRDDEWQIVHADRVLTRLKTDHAERAAPATRQEFAALLRRSSTPPRARVAAGNGSLQVVPLGELRHVGFRLVAMIGLTDDAIPGRAGQPADCVDLAHLAPDPARDRLSALLEHARSAERLLIVRQHRSQRTNDPVAEPVAVSWLVKELGVTPTSVPYAPTASAPANYQGQKPSFDLPAYRGALARASTSQELPRLAARRRQAARTRALGPVPRRVTVDQLQKFLADPAKAFLRSAAGMPLYEEPRVSDEIPLDPSGLSHWSVCSQLLDSLRTGASLESVVATAARSDTLPPGELGRLAFEDAKRTATALWSEGGADWSRPPVDHDVRLTIEPAGFGTPVELVGSVRTRGGVVVEITPSKGDRSLLQPWVSALAATAAGRPTTARVHRLVDGRETIPEQRTVDPGSPDEAIAQLAALLGAYAQGQTRLIPAPLEPSLAYAREALTGTFRRNQWTGRLGDWMTRQWKHPSPGWLLFYGEELSELFEDPPLPEDPPGAASAFEAWSAALYTPLVRSLA</sequence>